<name>M0QQ37_9ACTN</name>
<keyword evidence="1" id="KW-0812">Transmembrane</keyword>
<evidence type="ECO:0000313" key="2">
    <source>
        <dbReference type="EMBL" id="GAC69562.1"/>
    </source>
</evidence>
<feature type="transmembrane region" description="Helical" evidence="1">
    <location>
        <begin position="117"/>
        <end position="143"/>
    </location>
</feature>
<accession>M0QQ37</accession>
<dbReference type="RefSeq" id="WP_007622769.1">
    <property type="nucleotide sequence ID" value="NZ_BANX01000026.1"/>
</dbReference>
<dbReference type="AlphaFoldDB" id="M0QQ37"/>
<keyword evidence="1" id="KW-1133">Transmembrane helix</keyword>
<gene>
    <name evidence="2" type="ORF">GS4_26_00090</name>
</gene>
<dbReference type="Proteomes" id="UP000011666">
    <property type="component" value="Unassembled WGS sequence"/>
</dbReference>
<dbReference type="EMBL" id="BANX01000026">
    <property type="protein sequence ID" value="GAC69562.1"/>
    <property type="molecule type" value="Genomic_DNA"/>
</dbReference>
<feature type="transmembrane region" description="Helical" evidence="1">
    <location>
        <begin position="77"/>
        <end position="96"/>
    </location>
</feature>
<keyword evidence="3" id="KW-1185">Reference proteome</keyword>
<evidence type="ECO:0000313" key="3">
    <source>
        <dbReference type="Proteomes" id="UP000011666"/>
    </source>
</evidence>
<evidence type="ECO:0000256" key="1">
    <source>
        <dbReference type="SAM" id="Phobius"/>
    </source>
</evidence>
<reference evidence="2 3" key="1">
    <citation type="submission" date="2013-01" db="EMBL/GenBank/DDBJ databases">
        <title>Whole genome shotgun sequence of Gordonia soli NBRC 108243.</title>
        <authorList>
            <person name="Isaki-Nakamura S."/>
            <person name="Hosoyama A."/>
            <person name="Tsuchikane K."/>
            <person name="Ando Y."/>
            <person name="Baba S."/>
            <person name="Ohji S."/>
            <person name="Hamada M."/>
            <person name="Tamura T."/>
            <person name="Yamazoe A."/>
            <person name="Yamazaki S."/>
            <person name="Fujita N."/>
        </authorList>
    </citation>
    <scope>NUCLEOTIDE SEQUENCE [LARGE SCALE GENOMIC DNA]</scope>
    <source>
        <strain evidence="2 3">NBRC 108243</strain>
    </source>
</reference>
<proteinExistence type="predicted"/>
<sequence>MPGQLLSVEVTPRRIWQATHVVATVAIPWVLAVYFLQADKRTITASAHLVADFHTKAAIAAGVLLASSVLLRCFGRSVAATIPFALMWAAALAFSISQVRAYSGRFFCESEFCIPDFGLLITAVPFAVVVSAAVIGSAAIAHWTTRL</sequence>
<feature type="transmembrane region" description="Helical" evidence="1">
    <location>
        <begin position="15"/>
        <end position="37"/>
    </location>
</feature>
<dbReference type="OrthoDB" id="4378005at2"/>
<protein>
    <submittedName>
        <fullName evidence="2">Uncharacterized protein</fullName>
    </submittedName>
</protein>
<dbReference type="eggNOG" id="ENOG5031VWM">
    <property type="taxonomic scope" value="Bacteria"/>
</dbReference>
<organism evidence="2 3">
    <name type="scientific">Gordonia soli NBRC 108243</name>
    <dbReference type="NCBI Taxonomy" id="1223545"/>
    <lineage>
        <taxon>Bacteria</taxon>
        <taxon>Bacillati</taxon>
        <taxon>Actinomycetota</taxon>
        <taxon>Actinomycetes</taxon>
        <taxon>Mycobacteriales</taxon>
        <taxon>Gordoniaceae</taxon>
        <taxon>Gordonia</taxon>
    </lineage>
</organism>
<comment type="caution">
    <text evidence="2">The sequence shown here is derived from an EMBL/GenBank/DDBJ whole genome shotgun (WGS) entry which is preliminary data.</text>
</comment>
<keyword evidence="1" id="KW-0472">Membrane</keyword>